<keyword evidence="4" id="KW-0812">Transmembrane</keyword>
<keyword evidence="3 6" id="KW-0808">Transferase</keyword>
<reference evidence="6 7" key="1">
    <citation type="journal article" date="2007" name="Proc. Natl. Acad. Sci. U.S.A.">
        <title>The genome of Syntrophus aciditrophicus: life at the thermodynamic limit of microbial growth.</title>
        <authorList>
            <person name="McInerney M.J."/>
            <person name="Rohlin L."/>
            <person name="Mouttaki H."/>
            <person name="Kim U."/>
            <person name="Krupp R.S."/>
            <person name="Rios-Hernandez L."/>
            <person name="Sieber J."/>
            <person name="Struchtemeyer C.G."/>
            <person name="Bhattacharyya A."/>
            <person name="Campbell J.W."/>
            <person name="Gunsalus R.P."/>
        </authorList>
    </citation>
    <scope>NUCLEOTIDE SEQUENCE [LARGE SCALE GENOMIC DNA]</scope>
    <source>
        <strain evidence="6 7">SB</strain>
    </source>
</reference>
<keyword evidence="4" id="KW-0472">Membrane</keyword>
<feature type="domain" description="Glycosyltransferase 2-like" evidence="5">
    <location>
        <begin position="63"/>
        <end position="210"/>
    </location>
</feature>
<dbReference type="SUPFAM" id="SSF53448">
    <property type="entry name" value="Nucleotide-diphospho-sugar transferases"/>
    <property type="match status" value="1"/>
</dbReference>
<evidence type="ECO:0000256" key="1">
    <source>
        <dbReference type="ARBA" id="ARBA00006739"/>
    </source>
</evidence>
<gene>
    <name evidence="6" type="ORF">SYN_00856</name>
</gene>
<dbReference type="FunCoup" id="Q2LWC4">
    <property type="interactions" value="184"/>
</dbReference>
<dbReference type="OrthoDB" id="276604at2"/>
<dbReference type="CDD" id="cd06423">
    <property type="entry name" value="CESA_like"/>
    <property type="match status" value="1"/>
</dbReference>
<feature type="transmembrane region" description="Helical" evidence="4">
    <location>
        <begin position="388"/>
        <end position="410"/>
    </location>
</feature>
<feature type="transmembrane region" description="Helical" evidence="4">
    <location>
        <begin position="358"/>
        <end position="382"/>
    </location>
</feature>
<evidence type="ECO:0000313" key="6">
    <source>
        <dbReference type="EMBL" id="ABC78381.1"/>
    </source>
</evidence>
<keyword evidence="4" id="KW-1133">Transmembrane helix</keyword>
<dbReference type="InterPro" id="IPR001173">
    <property type="entry name" value="Glyco_trans_2-like"/>
</dbReference>
<name>Q2LWC4_SYNAS</name>
<dbReference type="Gene3D" id="3.90.550.10">
    <property type="entry name" value="Spore Coat Polysaccharide Biosynthesis Protein SpsA, Chain A"/>
    <property type="match status" value="1"/>
</dbReference>
<evidence type="ECO:0000256" key="4">
    <source>
        <dbReference type="SAM" id="Phobius"/>
    </source>
</evidence>
<proteinExistence type="inferred from homology"/>
<dbReference type="AlphaFoldDB" id="Q2LWC4"/>
<comment type="similarity">
    <text evidence="1">Belongs to the glycosyltransferase 2 family.</text>
</comment>
<dbReference type="PANTHER" id="PTHR43630:SF1">
    <property type="entry name" value="POLY-BETA-1,6-N-ACETYL-D-GLUCOSAMINE SYNTHASE"/>
    <property type="match status" value="1"/>
</dbReference>
<dbReference type="RefSeq" id="WP_011418400.1">
    <property type="nucleotide sequence ID" value="NC_007759.1"/>
</dbReference>
<dbReference type="HOGENOM" id="CLU_044042_1_0_7"/>
<dbReference type="STRING" id="56780.SYN_00856"/>
<sequence>MKAILVSIIIGFNYFIGFYYGFVQVIYTLMLTIALVVILRHLNRIRYAPFRDLEKRSEMPPVSIIIPARNESEVIIRSIESSLTMNYPGLEVIVVNDGSTDGMLDMLISHYSLQRIDPLYRDLIKTRPVRGFYCTSKIPNLLIVDKENGGKADAINCAINVCRSPYVCVQDADSVLEKDALIRLATPLVQSEVPVIACGGVVRVLNGTKQEGNVVTSIELPRRSTLACFQIVEYLRSFLFGRVGLDAMNCNLVISGAFSFFQKAALLNIGGFATDNVAEDMELIVRMHRHYRLKKIPYRIRFISDPICWTEVPETFRMLGRQRRRWHLGMIQTVWKHKSLIFNPRYGQIGLFAMPYTVFVEMISPLLEFLGYIVIPLSYFFGLINADYFLLFLALAIAYGVFLSTMGIFLEEITFRRYPKWSDLFKLLLYGVLENIGYRQLNSFWRFQAFFQFLFGRIKWEHVKKKGDSPSQMRVSTVHSES</sequence>
<organism evidence="6 7">
    <name type="scientific">Syntrophus aciditrophicus (strain SB)</name>
    <dbReference type="NCBI Taxonomy" id="56780"/>
    <lineage>
        <taxon>Bacteria</taxon>
        <taxon>Pseudomonadati</taxon>
        <taxon>Thermodesulfobacteriota</taxon>
        <taxon>Syntrophia</taxon>
        <taxon>Syntrophales</taxon>
        <taxon>Syntrophaceae</taxon>
        <taxon>Syntrophus</taxon>
    </lineage>
</organism>
<dbReference type="GO" id="GO:0016757">
    <property type="term" value="F:glycosyltransferase activity"/>
    <property type="evidence" value="ECO:0007669"/>
    <property type="project" value="UniProtKB-KW"/>
</dbReference>
<evidence type="ECO:0000313" key="7">
    <source>
        <dbReference type="Proteomes" id="UP000001933"/>
    </source>
</evidence>
<keyword evidence="2 6" id="KW-0328">Glycosyltransferase</keyword>
<dbReference type="InterPro" id="IPR029044">
    <property type="entry name" value="Nucleotide-diphossugar_trans"/>
</dbReference>
<evidence type="ECO:0000256" key="2">
    <source>
        <dbReference type="ARBA" id="ARBA00022676"/>
    </source>
</evidence>
<dbReference type="EMBL" id="CP000252">
    <property type="protein sequence ID" value="ABC78381.1"/>
    <property type="molecule type" value="Genomic_DNA"/>
</dbReference>
<accession>Q2LWC4</accession>
<feature type="transmembrane region" description="Helical" evidence="4">
    <location>
        <begin position="12"/>
        <end position="39"/>
    </location>
</feature>
<dbReference type="CAZy" id="GT2">
    <property type="family name" value="Glycosyltransferase Family 2"/>
</dbReference>
<dbReference type="EC" id="2.4.1.-" evidence="6"/>
<evidence type="ECO:0000256" key="3">
    <source>
        <dbReference type="ARBA" id="ARBA00022679"/>
    </source>
</evidence>
<dbReference type="KEGG" id="sat:SYN_00856"/>
<dbReference type="PANTHER" id="PTHR43630">
    <property type="entry name" value="POLY-BETA-1,6-N-ACETYL-D-GLUCOSAMINE SYNTHASE"/>
    <property type="match status" value="1"/>
</dbReference>
<dbReference type="eggNOG" id="COG1215">
    <property type="taxonomic scope" value="Bacteria"/>
</dbReference>
<dbReference type="Pfam" id="PF00535">
    <property type="entry name" value="Glycos_transf_2"/>
    <property type="match status" value="1"/>
</dbReference>
<dbReference type="Pfam" id="PF03142">
    <property type="entry name" value="Chitin_synth_2"/>
    <property type="match status" value="1"/>
</dbReference>
<keyword evidence="7" id="KW-1185">Reference proteome</keyword>
<protein>
    <submittedName>
        <fullName evidence="6">Glycosyltransferase</fullName>
        <ecNumber evidence="6">2.4.1.-</ecNumber>
    </submittedName>
</protein>
<dbReference type="InParanoid" id="Q2LWC4"/>
<dbReference type="Proteomes" id="UP000001933">
    <property type="component" value="Chromosome"/>
</dbReference>
<evidence type="ECO:0000259" key="5">
    <source>
        <dbReference type="Pfam" id="PF00535"/>
    </source>
</evidence>